<evidence type="ECO:0000256" key="1">
    <source>
        <dbReference type="SAM" id="MobiDB-lite"/>
    </source>
</evidence>
<evidence type="ECO:0000313" key="2">
    <source>
        <dbReference type="EMBL" id="CAB3773034.1"/>
    </source>
</evidence>
<sequence length="67" mass="7484">MFFVIDGVVCARARVVTHCPRRAAGRIVNASMQSCVESRNVLREVRDDSRQGANSRRACRLNEPVPV</sequence>
<feature type="region of interest" description="Disordered" evidence="1">
    <location>
        <begin position="46"/>
        <end position="67"/>
    </location>
</feature>
<protein>
    <submittedName>
        <fullName evidence="2">Uncharacterized protein</fullName>
    </submittedName>
</protein>
<keyword evidence="3" id="KW-1185">Reference proteome</keyword>
<evidence type="ECO:0000313" key="3">
    <source>
        <dbReference type="Proteomes" id="UP000494363"/>
    </source>
</evidence>
<proteinExistence type="predicted"/>
<dbReference type="Proteomes" id="UP000494363">
    <property type="component" value="Unassembled WGS sequence"/>
</dbReference>
<gene>
    <name evidence="2" type="ORF">LMG29542_07085</name>
</gene>
<accession>A0A6J5F3M6</accession>
<organism evidence="2 3">
    <name type="scientific">Paraburkholderia humisilvae</name>
    <dbReference type="NCBI Taxonomy" id="627669"/>
    <lineage>
        <taxon>Bacteria</taxon>
        <taxon>Pseudomonadati</taxon>
        <taxon>Pseudomonadota</taxon>
        <taxon>Betaproteobacteria</taxon>
        <taxon>Burkholderiales</taxon>
        <taxon>Burkholderiaceae</taxon>
        <taxon>Paraburkholderia</taxon>
    </lineage>
</organism>
<reference evidence="2 3" key="1">
    <citation type="submission" date="2020-04" db="EMBL/GenBank/DDBJ databases">
        <authorList>
            <person name="De Canck E."/>
        </authorList>
    </citation>
    <scope>NUCLEOTIDE SEQUENCE [LARGE SCALE GENOMIC DNA]</scope>
    <source>
        <strain evidence="2 3">LMG 29542</strain>
    </source>
</reference>
<dbReference type="AlphaFoldDB" id="A0A6J5F3M6"/>
<dbReference type="EMBL" id="CADIKH010000067">
    <property type="protein sequence ID" value="CAB3773034.1"/>
    <property type="molecule type" value="Genomic_DNA"/>
</dbReference>
<name>A0A6J5F3M6_9BURK</name>